<organism evidence="2 3">
    <name type="scientific">Paxillus involutus ATCC 200175</name>
    <dbReference type="NCBI Taxonomy" id="664439"/>
    <lineage>
        <taxon>Eukaryota</taxon>
        <taxon>Fungi</taxon>
        <taxon>Dikarya</taxon>
        <taxon>Basidiomycota</taxon>
        <taxon>Agaricomycotina</taxon>
        <taxon>Agaricomycetes</taxon>
        <taxon>Agaricomycetidae</taxon>
        <taxon>Boletales</taxon>
        <taxon>Paxilineae</taxon>
        <taxon>Paxillaceae</taxon>
        <taxon>Paxillus</taxon>
    </lineage>
</organism>
<dbReference type="HOGENOM" id="CLU_2831873_0_0_1"/>
<dbReference type="EMBL" id="KN819361">
    <property type="protein sequence ID" value="KIJ12632.1"/>
    <property type="molecule type" value="Genomic_DNA"/>
</dbReference>
<dbReference type="Proteomes" id="UP000053647">
    <property type="component" value="Unassembled WGS sequence"/>
</dbReference>
<proteinExistence type="predicted"/>
<evidence type="ECO:0000256" key="1">
    <source>
        <dbReference type="SAM" id="MobiDB-lite"/>
    </source>
</evidence>
<reference evidence="2 3" key="1">
    <citation type="submission" date="2014-06" db="EMBL/GenBank/DDBJ databases">
        <authorList>
            <consortium name="DOE Joint Genome Institute"/>
            <person name="Kuo A."/>
            <person name="Kohler A."/>
            <person name="Nagy L.G."/>
            <person name="Floudas D."/>
            <person name="Copeland A."/>
            <person name="Barry K.W."/>
            <person name="Cichocki N."/>
            <person name="Veneault-Fourrey C."/>
            <person name="LaButti K."/>
            <person name="Lindquist E.A."/>
            <person name="Lipzen A."/>
            <person name="Lundell T."/>
            <person name="Morin E."/>
            <person name="Murat C."/>
            <person name="Sun H."/>
            <person name="Tunlid A."/>
            <person name="Henrissat B."/>
            <person name="Grigoriev I.V."/>
            <person name="Hibbett D.S."/>
            <person name="Martin F."/>
            <person name="Nordberg H.P."/>
            <person name="Cantor M.N."/>
            <person name="Hua S.X."/>
        </authorList>
    </citation>
    <scope>NUCLEOTIDE SEQUENCE [LARGE SCALE GENOMIC DNA]</scope>
    <source>
        <strain evidence="2 3">ATCC 200175</strain>
    </source>
</reference>
<reference evidence="3" key="2">
    <citation type="submission" date="2015-01" db="EMBL/GenBank/DDBJ databases">
        <title>Evolutionary Origins and Diversification of the Mycorrhizal Mutualists.</title>
        <authorList>
            <consortium name="DOE Joint Genome Institute"/>
            <consortium name="Mycorrhizal Genomics Consortium"/>
            <person name="Kohler A."/>
            <person name="Kuo A."/>
            <person name="Nagy L.G."/>
            <person name="Floudas D."/>
            <person name="Copeland A."/>
            <person name="Barry K.W."/>
            <person name="Cichocki N."/>
            <person name="Veneault-Fourrey C."/>
            <person name="LaButti K."/>
            <person name="Lindquist E.A."/>
            <person name="Lipzen A."/>
            <person name="Lundell T."/>
            <person name="Morin E."/>
            <person name="Murat C."/>
            <person name="Riley R."/>
            <person name="Ohm R."/>
            <person name="Sun H."/>
            <person name="Tunlid A."/>
            <person name="Henrissat B."/>
            <person name="Grigoriev I.V."/>
            <person name="Hibbett D.S."/>
            <person name="Martin F."/>
        </authorList>
    </citation>
    <scope>NUCLEOTIDE SEQUENCE [LARGE SCALE GENOMIC DNA]</scope>
    <source>
        <strain evidence="3">ATCC 200175</strain>
    </source>
</reference>
<accession>A0A0C9TYK5</accession>
<dbReference type="OrthoDB" id="341353at2759"/>
<protein>
    <submittedName>
        <fullName evidence="2">Unplaced genomic scaffold PAXINscaffold_39, whole genome shotgun sequence</fullName>
    </submittedName>
</protein>
<dbReference type="AlphaFoldDB" id="A0A0C9TYK5"/>
<evidence type="ECO:0000313" key="3">
    <source>
        <dbReference type="Proteomes" id="UP000053647"/>
    </source>
</evidence>
<name>A0A0C9TYK5_PAXIN</name>
<keyword evidence="3" id="KW-1185">Reference proteome</keyword>
<feature type="region of interest" description="Disordered" evidence="1">
    <location>
        <begin position="28"/>
        <end position="50"/>
    </location>
</feature>
<sequence>MACIFPLHARWLSGCIKDFMKRAETRRPVPDTKIVNPGSVPERPSTPTLSGSMSHSFMYGFVRPFY</sequence>
<gene>
    <name evidence="2" type="ORF">PAXINDRAFT_171060</name>
</gene>
<evidence type="ECO:0000313" key="2">
    <source>
        <dbReference type="EMBL" id="KIJ12632.1"/>
    </source>
</evidence>